<keyword evidence="10" id="KW-1185">Reference proteome</keyword>
<evidence type="ECO:0000256" key="1">
    <source>
        <dbReference type="ARBA" id="ARBA00004141"/>
    </source>
</evidence>
<feature type="transmembrane region" description="Helical" evidence="7">
    <location>
        <begin position="269"/>
        <end position="290"/>
    </location>
</feature>
<comment type="similarity">
    <text evidence="2">Belongs to the bacterial sugar transferase family.</text>
</comment>
<evidence type="ECO:0000313" key="10">
    <source>
        <dbReference type="Proteomes" id="UP000005695"/>
    </source>
</evidence>
<dbReference type="EMBL" id="AAEW02000001">
    <property type="protein sequence ID" value="EAT17313.1"/>
    <property type="molecule type" value="Genomic_DNA"/>
</dbReference>
<dbReference type="GO" id="GO:0009242">
    <property type="term" value="P:colanic acid biosynthetic process"/>
    <property type="evidence" value="ECO:0007669"/>
    <property type="project" value="TreeGrafter"/>
</dbReference>
<evidence type="ECO:0000256" key="4">
    <source>
        <dbReference type="ARBA" id="ARBA00022692"/>
    </source>
</evidence>
<evidence type="ECO:0000256" key="5">
    <source>
        <dbReference type="ARBA" id="ARBA00022989"/>
    </source>
</evidence>
<dbReference type="Gene3D" id="3.40.50.720">
    <property type="entry name" value="NAD(P)-binding Rossmann-like Domain"/>
    <property type="match status" value="1"/>
</dbReference>
<evidence type="ECO:0000256" key="6">
    <source>
        <dbReference type="ARBA" id="ARBA00023136"/>
    </source>
</evidence>
<evidence type="ECO:0000259" key="8">
    <source>
        <dbReference type="Pfam" id="PF02397"/>
    </source>
</evidence>
<keyword evidence="4 7" id="KW-0812">Transmembrane</keyword>
<accession>Q1K3Z0</accession>
<dbReference type="NCBIfam" id="TIGR03025">
    <property type="entry name" value="EPS_sugtrans"/>
    <property type="match status" value="1"/>
</dbReference>
<dbReference type="RefSeq" id="WP_005997592.1">
    <property type="nucleotide sequence ID" value="NZ_AAEW02000001.1"/>
</dbReference>
<proteinExistence type="inferred from homology"/>
<keyword evidence="3 9" id="KW-0808">Transferase</keyword>
<dbReference type="InterPro" id="IPR017475">
    <property type="entry name" value="EPS_sugar_tfrase"/>
</dbReference>
<evidence type="ECO:0000256" key="2">
    <source>
        <dbReference type="ARBA" id="ARBA00006464"/>
    </source>
</evidence>
<feature type="transmembrane region" description="Helical" evidence="7">
    <location>
        <begin position="74"/>
        <end position="94"/>
    </location>
</feature>
<keyword evidence="6 7" id="KW-0472">Membrane</keyword>
<dbReference type="GO" id="GO:0089702">
    <property type="term" value="F:undecaprenyl-phosphate glucose phosphotransferase activity"/>
    <property type="evidence" value="ECO:0007669"/>
    <property type="project" value="TreeGrafter"/>
</dbReference>
<dbReference type="Proteomes" id="UP000005695">
    <property type="component" value="Unassembled WGS sequence"/>
</dbReference>
<reference evidence="9" key="1">
    <citation type="submission" date="2006-05" db="EMBL/GenBank/DDBJ databases">
        <title>Annotation of the draft genome assembly of Desulfuromonas acetoxidans DSM 684.</title>
        <authorList>
            <consortium name="US DOE Joint Genome Institute (JGI-ORNL)"/>
            <person name="Larimer F."/>
            <person name="Land M."/>
            <person name="Hauser L."/>
        </authorList>
    </citation>
    <scope>NUCLEOTIDE SEQUENCE [LARGE SCALE GENOMIC DNA]</scope>
    <source>
        <strain evidence="9">DSM 684</strain>
    </source>
</reference>
<reference evidence="9" key="2">
    <citation type="submission" date="2006-05" db="EMBL/GenBank/DDBJ databases">
        <title>Sequencing of the draft genome and assembly of Desulfuromonas acetoxidans DSM 684.</title>
        <authorList>
            <consortium name="US DOE Joint Genome Institute (JGI-PGF)"/>
            <person name="Copeland A."/>
            <person name="Lucas S."/>
            <person name="Lapidus A."/>
            <person name="Barry K."/>
            <person name="Detter J.C."/>
            <person name="Glavina del Rio T."/>
            <person name="Hammon N."/>
            <person name="Israni S."/>
            <person name="Dalin E."/>
            <person name="Tice H."/>
            <person name="Bruce D."/>
            <person name="Pitluck S."/>
            <person name="Richardson P."/>
        </authorList>
    </citation>
    <scope>NUCLEOTIDE SEQUENCE [LARGE SCALE GENOMIC DNA]</scope>
    <source>
        <strain evidence="9">DSM 684</strain>
    </source>
</reference>
<dbReference type="AlphaFoldDB" id="Q1K3Z0"/>
<comment type="caution">
    <text evidence="9">The sequence shown here is derived from an EMBL/GenBank/DDBJ whole genome shotgun (WGS) entry which is preliminary data.</text>
</comment>
<dbReference type="PANTHER" id="PTHR30576:SF21">
    <property type="entry name" value="UDP-GLUCOSE:UNDECAPRENYL-PHOSPHATE GLUCOSE-1-PHOSPHATE TRANSFERASE"/>
    <property type="match status" value="1"/>
</dbReference>
<sequence length="379" mass="42449">MQKISSLLVVVDLALATLSLVLGHVFYVGDTCGLRTFSGAGGFSLLFFVLLTTFSSYFCEIYRWENAFGRLDRIARTGVAVSLAFFMFASLSFVMPMAMIGRGMLLISLVIFGLLQFSVHQMLMSMMGTTALSTRVLVVGCGTLAAKVEKLLQGQKGQQVLVGFVQPEAEECTVDEEKVLGYVDDLEKLVSTTCTNRVVVALTERRGSLPLRELLHCKLNGIEIVDVQTFYEQMTRKLLIENFQPSSFIYANGFRITVIGRFMKRVLDIFLSLVGIVLSFPAWLVVAYLVRSDSPGPVFFRQVRVGEWGRHFTLYKFRTMCEDAEKETGAVWATENDPRVTKVGAFLRKSRLDELPQLLNVLMGDMSFVGPRPERPEFV</sequence>
<organism evidence="9 10">
    <name type="scientific">Desulfuromonas acetoxidans (strain DSM 684 / 11070)</name>
    <dbReference type="NCBI Taxonomy" id="281689"/>
    <lineage>
        <taxon>Bacteria</taxon>
        <taxon>Pseudomonadati</taxon>
        <taxon>Thermodesulfobacteriota</taxon>
        <taxon>Desulfuromonadia</taxon>
        <taxon>Desulfuromonadales</taxon>
        <taxon>Desulfuromonadaceae</taxon>
        <taxon>Desulfuromonas</taxon>
    </lineage>
</organism>
<keyword evidence="5 7" id="KW-1133">Transmembrane helix</keyword>
<evidence type="ECO:0000256" key="7">
    <source>
        <dbReference type="SAM" id="Phobius"/>
    </source>
</evidence>
<evidence type="ECO:0000256" key="3">
    <source>
        <dbReference type="ARBA" id="ARBA00022679"/>
    </source>
</evidence>
<gene>
    <name evidence="9" type="ORF">Dace_3179</name>
</gene>
<feature type="transmembrane region" description="Helical" evidence="7">
    <location>
        <begin position="39"/>
        <end position="62"/>
    </location>
</feature>
<dbReference type="PANTHER" id="PTHR30576">
    <property type="entry name" value="COLANIC BIOSYNTHESIS UDP-GLUCOSE LIPID CARRIER TRANSFERASE"/>
    <property type="match status" value="1"/>
</dbReference>
<feature type="domain" description="Bacterial sugar transferase" evidence="8">
    <location>
        <begin position="264"/>
        <end position="377"/>
    </location>
</feature>
<comment type="subcellular location">
    <subcellularLocation>
        <location evidence="1">Membrane</location>
        <topology evidence="1">Multi-pass membrane protein</topology>
    </subcellularLocation>
</comment>
<protein>
    <submittedName>
        <fullName evidence="9">Sugar transferase</fullName>
    </submittedName>
</protein>
<dbReference type="InterPro" id="IPR003362">
    <property type="entry name" value="Bact_transf"/>
</dbReference>
<dbReference type="GO" id="GO:0016020">
    <property type="term" value="C:membrane"/>
    <property type="evidence" value="ECO:0007669"/>
    <property type="project" value="UniProtKB-SubCell"/>
</dbReference>
<dbReference type="OrthoDB" id="9808602at2"/>
<dbReference type="Pfam" id="PF02397">
    <property type="entry name" value="Bac_transf"/>
    <property type="match status" value="1"/>
</dbReference>
<feature type="transmembrane region" description="Helical" evidence="7">
    <location>
        <begin position="100"/>
        <end position="119"/>
    </location>
</feature>
<evidence type="ECO:0000313" key="9">
    <source>
        <dbReference type="EMBL" id="EAT17313.1"/>
    </source>
</evidence>
<name>Q1K3Z0_DESA6</name>